<dbReference type="RefSeq" id="WP_155543854.1">
    <property type="nucleotide sequence ID" value="NZ_CABVGP010000001.1"/>
</dbReference>
<evidence type="ECO:0000259" key="1">
    <source>
        <dbReference type="Pfam" id="PF03235"/>
    </source>
</evidence>
<dbReference type="AlphaFoldDB" id="A0A6I8LTZ2"/>
<reference evidence="3 4" key="1">
    <citation type="submission" date="2019-09" db="EMBL/GenBank/DDBJ databases">
        <authorList>
            <person name="Leyn A S."/>
        </authorList>
    </citation>
    <scope>NUCLEOTIDE SEQUENCE [LARGE SCALE GENOMIC DNA]</scope>
    <source>
        <strain evidence="3">AA231_1</strain>
    </source>
</reference>
<organism evidence="3 4">
    <name type="scientific">Amycolatopsis camponoti</name>
    <dbReference type="NCBI Taxonomy" id="2606593"/>
    <lineage>
        <taxon>Bacteria</taxon>
        <taxon>Bacillati</taxon>
        <taxon>Actinomycetota</taxon>
        <taxon>Actinomycetes</taxon>
        <taxon>Pseudonocardiales</taxon>
        <taxon>Pseudonocardiaceae</taxon>
        <taxon>Amycolatopsis</taxon>
    </lineage>
</organism>
<dbReference type="Pfam" id="PF03235">
    <property type="entry name" value="GmrSD_N"/>
    <property type="match status" value="1"/>
</dbReference>
<evidence type="ECO:0000313" key="4">
    <source>
        <dbReference type="Proteomes" id="UP000399805"/>
    </source>
</evidence>
<dbReference type="PANTHER" id="PTHR35149:SF2">
    <property type="entry name" value="DUF262 DOMAIN-CONTAINING PROTEIN"/>
    <property type="match status" value="1"/>
</dbReference>
<keyword evidence="4" id="KW-1185">Reference proteome</keyword>
<evidence type="ECO:0000313" key="3">
    <source>
        <dbReference type="EMBL" id="VVJ18926.1"/>
    </source>
</evidence>
<dbReference type="Pfam" id="PF07510">
    <property type="entry name" value="GmrSD_C"/>
    <property type="match status" value="1"/>
</dbReference>
<evidence type="ECO:0008006" key="5">
    <source>
        <dbReference type="Google" id="ProtNLM"/>
    </source>
</evidence>
<dbReference type="InterPro" id="IPR011089">
    <property type="entry name" value="GmrSD_C"/>
</dbReference>
<dbReference type="InterPro" id="IPR004919">
    <property type="entry name" value="GmrSD_N"/>
</dbReference>
<dbReference type="EMBL" id="CABVGP010000001">
    <property type="protein sequence ID" value="VVJ18926.1"/>
    <property type="molecule type" value="Genomic_DNA"/>
</dbReference>
<evidence type="ECO:0000259" key="2">
    <source>
        <dbReference type="Pfam" id="PF07510"/>
    </source>
</evidence>
<proteinExistence type="predicted"/>
<dbReference type="Proteomes" id="UP000399805">
    <property type="component" value="Unassembled WGS sequence"/>
</dbReference>
<dbReference type="PANTHER" id="PTHR35149">
    <property type="entry name" value="SLL5132 PROTEIN"/>
    <property type="match status" value="1"/>
</dbReference>
<gene>
    <name evidence="3" type="ORF">AA23TX_03947</name>
</gene>
<feature type="domain" description="GmrSD restriction endonucleases N-terminal" evidence="1">
    <location>
        <begin position="14"/>
        <end position="242"/>
    </location>
</feature>
<accession>A0A6I8LTZ2</accession>
<protein>
    <recommendedName>
        <fullName evidence="5">DUF262 domain-containing protein</fullName>
    </recommendedName>
</protein>
<feature type="domain" description="GmrSD restriction endonucleases C-terminal" evidence="2">
    <location>
        <begin position="427"/>
        <end position="563"/>
    </location>
</feature>
<sequence length="572" mass="64351">MSKYTIDSVGLGALLAQRRFGVPTYQRAFAWGSGEGRDEVEDFWNDLEQAVAENSDEAYFLGTVVLSDSSDYAEGTTTTSRSFVIDGQQRLTTAFLLILAIRDVFNGRQDSRGNDIEQQYIAARDLRTREVESRLRLSATDNDYLQGLVEGTRKPLDRRAPQSHHLLAKAMDFFRDRIGAQAAAAEDSWADRLVDWVDFIHERALVITVTVPTESDAYLIFETLNDRGIDLTIADLTKNYIFSRAGSRLPECHDRWISTTAYIEQATGTGSKFTDFLRYYFTSQQGPTREREIFVRVKARRLTTSSDAVAFSEELKAAAQAYSRLLGADPTFWPAIQAGAAENVEALRILEVERLRPILLAAMLKFNNPQLGQLLRLAVSAAVRMRISRTAEGSKAERVIAEVAQAISRGSVTTARKVISELSAILPSDEQFRNDFSTAVVRRTSYSRYYLRSLEIENLRPKRAPEFIANPNTSELNLEHILPQSATAEWEKFVPRDRQTEYAYRLGNQVLLRASENKALGNLPFADKKDVLSASTLSLTKAAGAMDEWTMKSIDARQRRLADLAVSYWQMT</sequence>
<name>A0A6I8LTZ2_9PSEU</name>